<gene>
    <name evidence="1" type="ORF">GCM10008098_01210</name>
</gene>
<protein>
    <submittedName>
        <fullName evidence="1">Uncharacterized protein</fullName>
    </submittedName>
</protein>
<name>A0ABQ2ZID4_9GAMM</name>
<comment type="caution">
    <text evidence="1">The sequence shown here is derived from an EMBL/GenBank/DDBJ whole genome shotgun (WGS) entry which is preliminary data.</text>
</comment>
<dbReference type="EMBL" id="BMXT01000001">
    <property type="protein sequence ID" value="GGY14242.1"/>
    <property type="molecule type" value="Genomic_DNA"/>
</dbReference>
<dbReference type="Proteomes" id="UP000621898">
    <property type="component" value="Unassembled WGS sequence"/>
</dbReference>
<evidence type="ECO:0000313" key="2">
    <source>
        <dbReference type="Proteomes" id="UP000621898"/>
    </source>
</evidence>
<proteinExistence type="predicted"/>
<reference evidence="2" key="1">
    <citation type="journal article" date="2019" name="Int. J. Syst. Evol. Microbiol.">
        <title>The Global Catalogue of Microorganisms (GCM) 10K type strain sequencing project: providing services to taxonomists for standard genome sequencing and annotation.</title>
        <authorList>
            <consortium name="The Broad Institute Genomics Platform"/>
            <consortium name="The Broad Institute Genome Sequencing Center for Infectious Disease"/>
            <person name="Wu L."/>
            <person name="Ma J."/>
        </authorList>
    </citation>
    <scope>NUCLEOTIDE SEQUENCE [LARGE SCALE GENOMIC DNA]</scope>
    <source>
        <strain evidence="2">KCTC 22232</strain>
    </source>
</reference>
<organism evidence="1 2">
    <name type="scientific">Rhodanobacter panaciterrae</name>
    <dbReference type="NCBI Taxonomy" id="490572"/>
    <lineage>
        <taxon>Bacteria</taxon>
        <taxon>Pseudomonadati</taxon>
        <taxon>Pseudomonadota</taxon>
        <taxon>Gammaproteobacteria</taxon>
        <taxon>Lysobacterales</taxon>
        <taxon>Rhodanobacteraceae</taxon>
        <taxon>Rhodanobacter</taxon>
    </lineage>
</organism>
<evidence type="ECO:0000313" key="1">
    <source>
        <dbReference type="EMBL" id="GGY14242.1"/>
    </source>
</evidence>
<keyword evidence="2" id="KW-1185">Reference proteome</keyword>
<sequence>MATQPSQITPSYTSELKYEPYDCPRLGIELNTLARREDQLVIAQEQRRKSSKVQAFWLGYGQGDGVEASELANIRGEKEAVRKAIDLKSCGKQS</sequence>
<accession>A0ABQ2ZID4</accession>